<keyword evidence="4" id="KW-0732">Signal</keyword>
<reference evidence="5 6" key="1">
    <citation type="submission" date="2024-09" db="EMBL/GenBank/DDBJ databases">
        <authorList>
            <person name="Sun Q."/>
            <person name="Mori K."/>
        </authorList>
    </citation>
    <scope>NUCLEOTIDE SEQUENCE [LARGE SCALE GENOMIC DNA]</scope>
    <source>
        <strain evidence="5 6">CCM 8677</strain>
    </source>
</reference>
<dbReference type="PANTHER" id="PTHR34218:SF4">
    <property type="entry name" value="ACYL-HOMOSERINE LACTONE ACYLASE QUIP"/>
    <property type="match status" value="1"/>
</dbReference>
<dbReference type="InterPro" id="IPR014395">
    <property type="entry name" value="Pen/GL7ACA/AHL_acylase"/>
</dbReference>
<dbReference type="SUPFAM" id="SSF56235">
    <property type="entry name" value="N-terminal nucleophile aminohydrolases (Ntn hydrolases)"/>
    <property type="match status" value="1"/>
</dbReference>
<accession>A0ABV6IGQ7</accession>
<dbReference type="InterPro" id="IPR002692">
    <property type="entry name" value="S45"/>
</dbReference>
<dbReference type="EMBL" id="JBHLXJ010000015">
    <property type="protein sequence ID" value="MFC0351024.1"/>
    <property type="molecule type" value="Genomic_DNA"/>
</dbReference>
<keyword evidence="2" id="KW-0378">Hydrolase</keyword>
<keyword evidence="3" id="KW-0865">Zymogen</keyword>
<sequence length="830" mass="93116">MPRSHTLAASKELFKIKAIAKLSLSFSLLLTLTPQLSSAQNGPAKIGVQQSWQLTGLQNRAQILVDQWGVPHIYAENEADLFFAQGFNVARDRLFQIDLWRRRGLGQLAEVFGPAYLEQDKAARAFLYQGDMRQEWAAYGAQAQALSKRFVEGINAYIDYLSKNPEAMPPEFKFMQYQPAKWQAEDVVRIRSHGLTRNLTSEVARARLACTDNLALDEVRQSLSHGWKTTVPEGLDPCLPDDVLRQFTLATQNVTFDANSKRVSQTTLPTTFSMQDYVADQETQEGSNNWVIAPSKSSTGRAIMANDPHRAYSTPSLRYITHLSAPGLNVIGAGEPALPGISIGHNGSIAFGLTIMAIDQEDLYVYQLNPNNPQQYQYQGKWENFIQRSESFKVKGQAEHQATLSFTRHGPIIYIESDKNRAFAVRTAWLQAGMAPYFGSVDYMRAHNFAQFKKAMLHWGAPTENQVYADTKGNIGWVPGGMAPIRPNWDGLMPVPGDGRYEWSGFLSGDKLPFSYNPKSGWFASANEMNLPKDYPQQERKLGFEWPLPARYLRIAEVLGQDKKISIEDSMRLQNDVFSSPAKRLVTLVNRLNTADTTQQKALAVFKDWDYFEHADSAAAALFQVWLTQTLAPAYKNIMLGGQAGLVTSMPDMTRMLQHLDSTEKFPAQFGITAQIARATRDNLLLNSLSIAYQGLERLQGKDSKNWRWGALQKTSFKHAMSAMVDADTSVQFDIGNLPRGGSANTVNQSSYRLQDFMQLNGPSFRVVVDVGNWDNSRAINAPGQSGDPRSPHYRDLAESWAKGDYFPLLYSRKAVEKNTRQRFELLPVK</sequence>
<dbReference type="Gene3D" id="3.60.20.10">
    <property type="entry name" value="Glutamine Phosphoribosylpyrophosphate, subunit 1, domain 1"/>
    <property type="match status" value="1"/>
</dbReference>
<evidence type="ECO:0000256" key="2">
    <source>
        <dbReference type="ARBA" id="ARBA00022801"/>
    </source>
</evidence>
<dbReference type="Proteomes" id="UP001589844">
    <property type="component" value="Unassembled WGS sequence"/>
</dbReference>
<dbReference type="InterPro" id="IPR029055">
    <property type="entry name" value="Ntn_hydrolases_N"/>
</dbReference>
<dbReference type="InterPro" id="IPR023343">
    <property type="entry name" value="Penicillin_amidase_dom1"/>
</dbReference>
<name>A0ABV6IGQ7_9BURK</name>
<evidence type="ECO:0000256" key="1">
    <source>
        <dbReference type="ARBA" id="ARBA00006586"/>
    </source>
</evidence>
<evidence type="ECO:0000313" key="6">
    <source>
        <dbReference type="Proteomes" id="UP001589844"/>
    </source>
</evidence>
<comment type="similarity">
    <text evidence="1">Belongs to the peptidase S45 family.</text>
</comment>
<proteinExistence type="inferred from homology"/>
<gene>
    <name evidence="5" type="ORF">ACFFJH_14495</name>
</gene>
<dbReference type="Gene3D" id="2.30.120.10">
    <property type="match status" value="1"/>
</dbReference>
<protein>
    <submittedName>
        <fullName evidence="5">Penicillin acylase family protein</fullName>
    </submittedName>
</protein>
<evidence type="ECO:0000256" key="4">
    <source>
        <dbReference type="SAM" id="SignalP"/>
    </source>
</evidence>
<organism evidence="5 6">
    <name type="scientific">Undibacterium danionis</name>
    <dbReference type="NCBI Taxonomy" id="1812100"/>
    <lineage>
        <taxon>Bacteria</taxon>
        <taxon>Pseudomonadati</taxon>
        <taxon>Pseudomonadota</taxon>
        <taxon>Betaproteobacteria</taxon>
        <taxon>Burkholderiales</taxon>
        <taxon>Oxalobacteraceae</taxon>
        <taxon>Undibacterium</taxon>
    </lineage>
</organism>
<dbReference type="InterPro" id="IPR043146">
    <property type="entry name" value="Penicillin_amidase_N_B-knob"/>
</dbReference>
<dbReference type="Pfam" id="PF01804">
    <property type="entry name" value="Penicil_amidase"/>
    <property type="match status" value="1"/>
</dbReference>
<dbReference type="Gene3D" id="1.10.1400.10">
    <property type="match status" value="1"/>
</dbReference>
<dbReference type="InterPro" id="IPR043147">
    <property type="entry name" value="Penicillin_amidase_A-knob"/>
</dbReference>
<dbReference type="RefSeq" id="WP_390213579.1">
    <property type="nucleotide sequence ID" value="NZ_JBHLXJ010000015.1"/>
</dbReference>
<comment type="caution">
    <text evidence="5">The sequence shown here is derived from an EMBL/GenBank/DDBJ whole genome shotgun (WGS) entry which is preliminary data.</text>
</comment>
<dbReference type="PIRSF" id="PIRSF001227">
    <property type="entry name" value="Pen_acylase"/>
    <property type="match status" value="1"/>
</dbReference>
<keyword evidence="6" id="KW-1185">Reference proteome</keyword>
<feature type="chain" id="PRO_5047027333" evidence="4">
    <location>
        <begin position="40"/>
        <end position="830"/>
    </location>
</feature>
<feature type="signal peptide" evidence="4">
    <location>
        <begin position="1"/>
        <end position="39"/>
    </location>
</feature>
<evidence type="ECO:0000313" key="5">
    <source>
        <dbReference type="EMBL" id="MFC0351024.1"/>
    </source>
</evidence>
<evidence type="ECO:0000256" key="3">
    <source>
        <dbReference type="ARBA" id="ARBA00023145"/>
    </source>
</evidence>
<dbReference type="Gene3D" id="1.10.439.10">
    <property type="entry name" value="Penicillin Amidohydrolase, domain 1"/>
    <property type="match status" value="1"/>
</dbReference>
<dbReference type="PANTHER" id="PTHR34218">
    <property type="entry name" value="PEPTIDASE S45 PENICILLIN AMIDASE"/>
    <property type="match status" value="1"/>
</dbReference>
<dbReference type="CDD" id="cd03747">
    <property type="entry name" value="Ntn_PGA_like"/>
    <property type="match status" value="1"/>
</dbReference>